<keyword evidence="1" id="KW-0472">Membrane</keyword>
<dbReference type="InterPro" id="IPR021741">
    <property type="entry name" value="DUF3311"/>
</dbReference>
<sequence length="110" mass="11727">MPPDTVEVVKPSSGSRALSSGRTLYPLGSGDIMKSVHCLAALPIAAFYSGGWLAEHVGTRLAGLPFLMAWNIVWLLLTSVVMGVMFRFDGSREAARASTNDARERDGATS</sequence>
<keyword evidence="1" id="KW-1133">Transmembrane helix</keyword>
<gene>
    <name evidence="2" type="ORF">PEP31012_00510</name>
</gene>
<evidence type="ECO:0008006" key="4">
    <source>
        <dbReference type="Google" id="ProtNLM"/>
    </source>
</evidence>
<feature type="transmembrane region" description="Helical" evidence="1">
    <location>
        <begin position="66"/>
        <end position="86"/>
    </location>
</feature>
<evidence type="ECO:0000313" key="3">
    <source>
        <dbReference type="Proteomes" id="UP000400981"/>
    </source>
</evidence>
<protein>
    <recommendedName>
        <fullName evidence="4">Transmembrane protein</fullName>
    </recommendedName>
</protein>
<evidence type="ECO:0000256" key="1">
    <source>
        <dbReference type="SAM" id="Phobius"/>
    </source>
</evidence>
<keyword evidence="1" id="KW-0812">Transmembrane</keyword>
<proteinExistence type="predicted"/>
<reference evidence="2 3" key="1">
    <citation type="submission" date="2019-08" db="EMBL/GenBank/DDBJ databases">
        <authorList>
            <person name="Peeters C."/>
        </authorList>
    </citation>
    <scope>NUCLEOTIDE SEQUENCE [LARGE SCALE GENOMIC DNA]</scope>
    <source>
        <strain evidence="2 3">LMG 31012</strain>
    </source>
</reference>
<name>A0A5E4S4V4_9BURK</name>
<dbReference type="EMBL" id="CABPSH010000001">
    <property type="protein sequence ID" value="VVD69168.1"/>
    <property type="molecule type" value="Genomic_DNA"/>
</dbReference>
<dbReference type="Pfam" id="PF11755">
    <property type="entry name" value="DUF3311"/>
    <property type="match status" value="1"/>
</dbReference>
<dbReference type="AlphaFoldDB" id="A0A5E4S4V4"/>
<accession>A0A5E4S4V4</accession>
<keyword evidence="3" id="KW-1185">Reference proteome</keyword>
<organism evidence="2 3">
    <name type="scientific">Pandoraea eparura</name>
    <dbReference type="NCBI Taxonomy" id="2508291"/>
    <lineage>
        <taxon>Bacteria</taxon>
        <taxon>Pseudomonadati</taxon>
        <taxon>Pseudomonadota</taxon>
        <taxon>Betaproteobacteria</taxon>
        <taxon>Burkholderiales</taxon>
        <taxon>Burkholderiaceae</taxon>
        <taxon>Pandoraea</taxon>
    </lineage>
</organism>
<evidence type="ECO:0000313" key="2">
    <source>
        <dbReference type="EMBL" id="VVD69168.1"/>
    </source>
</evidence>
<dbReference type="Proteomes" id="UP000400981">
    <property type="component" value="Unassembled WGS sequence"/>
</dbReference>